<dbReference type="InterPro" id="IPR014729">
    <property type="entry name" value="Rossmann-like_a/b/a_fold"/>
</dbReference>
<evidence type="ECO:0000313" key="1">
    <source>
        <dbReference type="EMBL" id="XCF15281.1"/>
    </source>
</evidence>
<dbReference type="RefSeq" id="WP_353633393.1">
    <property type="nucleotide sequence ID" value="NZ_CP159204.1"/>
</dbReference>
<name>A0AAU8C8X5_9EURY</name>
<dbReference type="GeneID" id="91109173"/>
<dbReference type="SUPFAM" id="SSF52374">
    <property type="entry name" value="Nucleotidylyl transferase"/>
    <property type="match status" value="1"/>
</dbReference>
<sequence>MSALRDHYEAVREEFDYDRPDVGVGSLSASLADRAFVATTDADALRQAGDRDTLFVASAGLTGPPHVGTLAQMYAVERFHEAGFDAQFLLADYEKYASDGRDLDAVRELADDYRTFLDRIGYGGEVRTQYDDRDVLQTAFRLAPHVEFEDGPTFDVEPTEWVRRVRAAYDDDQQPPADATGSTDFGSRAAELLCLADFPHPTVAGGYDQTVFVLGVDEHALANDYYAAKTPFEPAFEGLFTRMVPGLDGYPKMAKTIPGSGITMEMAPERVRRLVREADDGATPAESTAYQMLCLVSEHDGKRLDELADACRAGGEEWDAAVGAYADFLADLAAAWPA</sequence>
<reference evidence="1" key="1">
    <citation type="submission" date="2024-06" db="EMBL/GenBank/DDBJ databases">
        <title>Genome Sequence of an extremely halophilic archaeon isolated from Permian era halite, Salado Formation, Carlsbad, New Mexico: Halobacterium sp. strain NMX12-1.</title>
        <authorList>
            <person name="Sotoa L."/>
            <person name="DasSarma P."/>
            <person name="Anton B.P."/>
            <person name="Vincze T."/>
            <person name="Verma I."/>
            <person name="Eralp B."/>
            <person name="Powers D.W."/>
            <person name="Dozier B.L."/>
            <person name="Roberts R.J."/>
            <person name="DasSarma S."/>
        </authorList>
    </citation>
    <scope>NUCLEOTIDE SEQUENCE</scope>
    <source>
        <strain evidence="1">NMX12-1</strain>
    </source>
</reference>
<protein>
    <recommendedName>
        <fullName evidence="2">Tryptophan--tRNA ligase</fullName>
    </recommendedName>
</protein>
<dbReference type="AlphaFoldDB" id="A0AAU8C8X5"/>
<dbReference type="EMBL" id="CP159204">
    <property type="protein sequence ID" value="XCF15281.1"/>
    <property type="molecule type" value="Genomic_DNA"/>
</dbReference>
<accession>A0AAU8C8X5</accession>
<dbReference type="KEGG" id="hanx:ABSL23_08450"/>
<organism evidence="1">
    <name type="scientific">Halobacterium sp. NMX12-1</name>
    <dbReference type="NCBI Taxonomy" id="3166650"/>
    <lineage>
        <taxon>Archaea</taxon>
        <taxon>Methanobacteriati</taxon>
        <taxon>Methanobacteriota</taxon>
        <taxon>Stenosarchaea group</taxon>
        <taxon>Halobacteria</taxon>
        <taxon>Halobacteriales</taxon>
        <taxon>Halobacteriaceae</taxon>
        <taxon>Halobacterium</taxon>
    </lineage>
</organism>
<dbReference type="Gene3D" id="3.40.50.620">
    <property type="entry name" value="HUPs"/>
    <property type="match status" value="1"/>
</dbReference>
<gene>
    <name evidence="1" type="ORF">ABSL23_08450</name>
</gene>
<evidence type="ECO:0008006" key="2">
    <source>
        <dbReference type="Google" id="ProtNLM"/>
    </source>
</evidence>
<proteinExistence type="predicted"/>